<evidence type="ECO:0000313" key="2">
    <source>
        <dbReference type="Proteomes" id="UP000284531"/>
    </source>
</evidence>
<dbReference type="AlphaFoldDB" id="A0A419WSP2"/>
<evidence type="ECO:0000313" key="1">
    <source>
        <dbReference type="EMBL" id="RKD98511.1"/>
    </source>
</evidence>
<reference evidence="1 2" key="1">
    <citation type="submission" date="2018-09" db="EMBL/GenBank/DDBJ databases">
        <title>Genomic Encyclopedia of Archaeal and Bacterial Type Strains, Phase II (KMG-II): from individual species to whole genera.</title>
        <authorList>
            <person name="Goeker M."/>
        </authorList>
    </citation>
    <scope>NUCLEOTIDE SEQUENCE [LARGE SCALE GENOMIC DNA]</scope>
    <source>
        <strain evidence="1 2">DSM 21950</strain>
    </source>
</reference>
<organism evidence="1 2">
    <name type="scientific">Marinifilum flexuosum</name>
    <dbReference type="NCBI Taxonomy" id="1117708"/>
    <lineage>
        <taxon>Bacteria</taxon>
        <taxon>Pseudomonadati</taxon>
        <taxon>Bacteroidota</taxon>
        <taxon>Bacteroidia</taxon>
        <taxon>Marinilabiliales</taxon>
        <taxon>Marinifilaceae</taxon>
    </lineage>
</organism>
<proteinExistence type="predicted"/>
<keyword evidence="2" id="KW-1185">Reference proteome</keyword>
<accession>A0A419WSP2</accession>
<dbReference type="EMBL" id="RAPQ01000011">
    <property type="protein sequence ID" value="RKD98511.1"/>
    <property type="molecule type" value="Genomic_DNA"/>
</dbReference>
<gene>
    <name evidence="1" type="ORF">BXY64_3370</name>
</gene>
<comment type="caution">
    <text evidence="1">The sequence shown here is derived from an EMBL/GenBank/DDBJ whole genome shotgun (WGS) entry which is preliminary data.</text>
</comment>
<sequence>MKKILFTALTFILGTYAIFAQKQGTIVYENIINIHKSLGPDQQALKAMIPETTSKNFQFIFSEKHGCLKELKSDSPKGVMIQMGGSKNSTWFNFEKNVFRNYIDLDDELFHTETPIITSDAKPTGRSKNILGYKCDEYKSSDDAFSFWVAKYFPKKITPMPSLFFNGAVLAVDNDRLSFKAISFSKDIDEKELIPVESQEITEEQFQDLQEEKLSEMKAMGGKVMKM</sequence>
<dbReference type="Proteomes" id="UP000284531">
    <property type="component" value="Unassembled WGS sequence"/>
</dbReference>
<dbReference type="RefSeq" id="WP_147376020.1">
    <property type="nucleotide sequence ID" value="NZ_RAPQ01000011.1"/>
</dbReference>
<name>A0A419WSP2_9BACT</name>
<dbReference type="OrthoDB" id="1524221at2"/>
<protein>
    <submittedName>
        <fullName evidence="1">GLPGLI family protein</fullName>
    </submittedName>
</protein>